<evidence type="ECO:0000256" key="1">
    <source>
        <dbReference type="ARBA" id="ARBA00009080"/>
    </source>
</evidence>
<dbReference type="Proteomes" id="UP000744769">
    <property type="component" value="Unassembled WGS sequence"/>
</dbReference>
<dbReference type="PANTHER" id="PTHR43580">
    <property type="entry name" value="OXIDOREDUCTASE GLYR1-RELATED"/>
    <property type="match status" value="1"/>
</dbReference>
<dbReference type="SUPFAM" id="SSF51735">
    <property type="entry name" value="NAD(P)-binding Rossmann-fold domains"/>
    <property type="match status" value="1"/>
</dbReference>
<dbReference type="InterPro" id="IPR036291">
    <property type="entry name" value="NAD(P)-bd_dom_sf"/>
</dbReference>
<accession>A0A967AY04</accession>
<evidence type="ECO:0000313" key="8">
    <source>
        <dbReference type="Proteomes" id="UP000744769"/>
    </source>
</evidence>
<dbReference type="InterPro" id="IPR015815">
    <property type="entry name" value="HIBADH-related"/>
</dbReference>
<dbReference type="InterPro" id="IPR029154">
    <property type="entry name" value="HIBADH-like_NADP-bd"/>
</dbReference>
<dbReference type="Gene3D" id="3.40.50.720">
    <property type="entry name" value="NAD(P)-binding Rossmann-like Domain"/>
    <property type="match status" value="1"/>
</dbReference>
<proteinExistence type="inferred from homology"/>
<keyword evidence="3" id="KW-0520">NAD</keyword>
<comment type="similarity">
    <text evidence="1">Belongs to the HIBADH-related family.</text>
</comment>
<feature type="domain" description="6-phosphogluconate dehydrogenase NADP-binding" evidence="5">
    <location>
        <begin position="2"/>
        <end position="155"/>
    </location>
</feature>
<dbReference type="Pfam" id="PF03446">
    <property type="entry name" value="NAD_binding_2"/>
    <property type="match status" value="1"/>
</dbReference>
<evidence type="ECO:0000313" key="7">
    <source>
        <dbReference type="EMBL" id="NHN54504.1"/>
    </source>
</evidence>
<comment type="caution">
    <text evidence="7">The sequence shown here is derived from an EMBL/GenBank/DDBJ whole genome shotgun (WGS) entry which is preliminary data.</text>
</comment>
<dbReference type="GO" id="GO:0050661">
    <property type="term" value="F:NADP binding"/>
    <property type="evidence" value="ECO:0007669"/>
    <property type="project" value="InterPro"/>
</dbReference>
<dbReference type="GO" id="GO:0051287">
    <property type="term" value="F:NAD binding"/>
    <property type="evidence" value="ECO:0007669"/>
    <property type="project" value="InterPro"/>
</dbReference>
<dbReference type="Gene3D" id="1.10.1040.10">
    <property type="entry name" value="N-(1-d-carboxylethyl)-l-norvaline Dehydrogenase, domain 2"/>
    <property type="match status" value="1"/>
</dbReference>
<keyword evidence="2" id="KW-0560">Oxidoreductase</keyword>
<dbReference type="InterPro" id="IPR002204">
    <property type="entry name" value="3-OH-isobutyrate_DH-rel_CS"/>
</dbReference>
<dbReference type="SUPFAM" id="SSF48179">
    <property type="entry name" value="6-phosphogluconate dehydrogenase C-terminal domain-like"/>
    <property type="match status" value="1"/>
</dbReference>
<dbReference type="PIRSF" id="PIRSF000103">
    <property type="entry name" value="HIBADH"/>
    <property type="match status" value="1"/>
</dbReference>
<feature type="active site" evidence="4">
    <location>
        <position position="164"/>
    </location>
</feature>
<dbReference type="InterPro" id="IPR013328">
    <property type="entry name" value="6PGD_dom2"/>
</dbReference>
<dbReference type="InterPro" id="IPR051265">
    <property type="entry name" value="HIBADH-related_NP60_sf"/>
</dbReference>
<feature type="domain" description="3-hydroxyisobutyrate dehydrogenase-like NAD-binding" evidence="6">
    <location>
        <begin position="159"/>
        <end position="272"/>
    </location>
</feature>
<dbReference type="PROSITE" id="PS00895">
    <property type="entry name" value="3_HYDROXYISOBUT_DH"/>
    <property type="match status" value="1"/>
</dbReference>
<dbReference type="InterPro" id="IPR008927">
    <property type="entry name" value="6-PGluconate_DH-like_C_sf"/>
</dbReference>
<evidence type="ECO:0000259" key="6">
    <source>
        <dbReference type="Pfam" id="PF14833"/>
    </source>
</evidence>
<dbReference type="RefSeq" id="WP_166192171.1">
    <property type="nucleotide sequence ID" value="NZ_JAAOIV010000001.1"/>
</dbReference>
<dbReference type="EMBL" id="JAAOIV010000001">
    <property type="protein sequence ID" value="NHN54504.1"/>
    <property type="molecule type" value="Genomic_DNA"/>
</dbReference>
<reference evidence="7" key="1">
    <citation type="submission" date="2020-03" db="EMBL/GenBank/DDBJ databases">
        <title>Draft sequencing of Calidifontibacter sp. DB0510.</title>
        <authorList>
            <person name="Kim D.-U."/>
        </authorList>
    </citation>
    <scope>NUCLEOTIDE SEQUENCE</scope>
    <source>
        <strain evidence="7">DB0510</strain>
    </source>
</reference>
<dbReference type="GO" id="GO:0016054">
    <property type="term" value="P:organic acid catabolic process"/>
    <property type="evidence" value="ECO:0007669"/>
    <property type="project" value="UniProtKB-ARBA"/>
</dbReference>
<dbReference type="GO" id="GO:0016491">
    <property type="term" value="F:oxidoreductase activity"/>
    <property type="evidence" value="ECO:0007669"/>
    <property type="project" value="UniProtKB-KW"/>
</dbReference>
<evidence type="ECO:0000256" key="4">
    <source>
        <dbReference type="PIRSR" id="PIRSR000103-1"/>
    </source>
</evidence>
<dbReference type="InterPro" id="IPR006115">
    <property type="entry name" value="6PGDH_NADP-bd"/>
</dbReference>
<gene>
    <name evidence="7" type="ORF">G9U51_01750</name>
</gene>
<dbReference type="Pfam" id="PF14833">
    <property type="entry name" value="NAD_binding_11"/>
    <property type="match status" value="1"/>
</dbReference>
<evidence type="ECO:0000259" key="5">
    <source>
        <dbReference type="Pfam" id="PF03446"/>
    </source>
</evidence>
<keyword evidence="8" id="KW-1185">Reference proteome</keyword>
<protein>
    <submittedName>
        <fullName evidence="7">NAD(P)-dependent oxidoreductase</fullName>
    </submittedName>
</protein>
<sequence length="281" mass="28443">MIGFVGLGAMGSAMVARLRAAGHDPLVWNRTPRAVAGARVAGSVGELAATCAVVLSCVLDDDAVRSIALGEGGMAWVARPGQVFIEHATCSPEVTREVAQAYADRGARYLDAPVTGGVAGVEAGTLTAMVGGDADALARATPVLEAYCATVVPVGGTAAGVTLKLVNQMLVASHTACAAEAAAVLDRAGIGPDAAEEVLSSGFADSAMLRRHLRAAMTGGNPDRGTPIRLLDKDIRLASAATEVPLTMTPAAARVVRTALDAGLADADWAALRSGYDRPTS</sequence>
<organism evidence="7 8">
    <name type="scientific">Metallococcus carri</name>
    <dbReference type="NCBI Taxonomy" id="1656884"/>
    <lineage>
        <taxon>Bacteria</taxon>
        <taxon>Bacillati</taxon>
        <taxon>Actinomycetota</taxon>
        <taxon>Actinomycetes</taxon>
        <taxon>Micrococcales</taxon>
        <taxon>Dermacoccaceae</taxon>
        <taxon>Metallococcus</taxon>
    </lineage>
</organism>
<dbReference type="PANTHER" id="PTHR43580:SF2">
    <property type="entry name" value="CYTOKINE-LIKE NUCLEAR FACTOR N-PAC"/>
    <property type="match status" value="1"/>
</dbReference>
<name>A0A967AY04_9MICO</name>
<dbReference type="AlphaFoldDB" id="A0A967AY04"/>
<evidence type="ECO:0000256" key="2">
    <source>
        <dbReference type="ARBA" id="ARBA00023002"/>
    </source>
</evidence>
<evidence type="ECO:0000256" key="3">
    <source>
        <dbReference type="ARBA" id="ARBA00023027"/>
    </source>
</evidence>